<proteinExistence type="predicted"/>
<gene>
    <name evidence="1" type="ORF">HAD_17136</name>
</gene>
<dbReference type="STRING" id="1280949.HAD_17136"/>
<protein>
    <submittedName>
        <fullName evidence="1">Secretion protein HlyD family protein</fullName>
    </submittedName>
</protein>
<dbReference type="GO" id="GO:0005886">
    <property type="term" value="C:plasma membrane"/>
    <property type="evidence" value="ECO:0007669"/>
    <property type="project" value="TreeGrafter"/>
</dbReference>
<dbReference type="PANTHER" id="PTHR30438">
    <property type="entry name" value="36 KDA ANTIGEN-RELATED"/>
    <property type="match status" value="1"/>
</dbReference>
<dbReference type="Gene3D" id="2.40.30.170">
    <property type="match status" value="1"/>
</dbReference>
<dbReference type="AlphaFoldDB" id="A0A069DZV2"/>
<keyword evidence="2" id="KW-1185">Reference proteome</keyword>
<dbReference type="PROSITE" id="PS51257">
    <property type="entry name" value="PROKAR_LIPOPROTEIN"/>
    <property type="match status" value="1"/>
</dbReference>
<dbReference type="OrthoDB" id="9809385at2"/>
<dbReference type="Gene3D" id="2.40.50.100">
    <property type="match status" value="1"/>
</dbReference>
<dbReference type="Proteomes" id="UP000027446">
    <property type="component" value="Unassembled WGS sequence"/>
</dbReference>
<dbReference type="SUPFAM" id="SSF111369">
    <property type="entry name" value="HlyD-like secretion proteins"/>
    <property type="match status" value="3"/>
</dbReference>
<dbReference type="RefSeq" id="WP_035574042.1">
    <property type="nucleotide sequence ID" value="NZ_ARYH01000005.1"/>
</dbReference>
<accession>A0A069DZV2</accession>
<dbReference type="EMBL" id="ARYH01000005">
    <property type="protein sequence ID" value="KCZ82572.1"/>
    <property type="molecule type" value="Genomic_DNA"/>
</dbReference>
<reference evidence="1 2" key="1">
    <citation type="journal article" date="2014" name="Antonie Van Leeuwenhoek">
        <title>Hyphomonas beringensis sp. nov. and Hyphomonas chukchiensis sp. nov., isolated from surface seawater of the Bering Sea and Chukchi Sea.</title>
        <authorList>
            <person name="Li C."/>
            <person name="Lai Q."/>
            <person name="Li G."/>
            <person name="Dong C."/>
            <person name="Wang J."/>
            <person name="Liao Y."/>
            <person name="Shao Z."/>
        </authorList>
    </citation>
    <scope>NUCLEOTIDE SEQUENCE [LARGE SCALE GENOMIC DNA]</scope>
    <source>
        <strain evidence="1 2">MHS-3</strain>
    </source>
</reference>
<sequence>MKHAFEIRALIAGFLLTGIAGCTQQDEPVHLGYIEADWTYVAAPAAGRVVEQPVREGDRVEQGDFLFRLDSTAEEAAVSEANSRLTQAMAQADDLSTGARPPEMKRLEAQLSSAKARLAKATSERNRIIPLVEQGYAPKSQRDTVEAEFDAATAAVHAAEQDLKVAALPARNATRDAAQAATQSAEAAKAAAEYRLHERRTIAPDSGRIEEVFFRKGEFVNPGTPIIAILPDNGLKARFYVPETDLSRLKVGETVSVSADGMASPVKAEITFIAHEAEFAPPVIYARHSREKLVFMVEARVPPDIGLHPGLPVEVNW</sequence>
<dbReference type="eggNOG" id="COG1566">
    <property type="taxonomic scope" value="Bacteria"/>
</dbReference>
<evidence type="ECO:0000313" key="2">
    <source>
        <dbReference type="Proteomes" id="UP000027446"/>
    </source>
</evidence>
<dbReference type="PATRIC" id="fig|1280949.3.peg.3476"/>
<comment type="caution">
    <text evidence="1">The sequence shown here is derived from an EMBL/GenBank/DDBJ whole genome shotgun (WGS) entry which is preliminary data.</text>
</comment>
<organism evidence="1 2">
    <name type="scientific">Hyphomonas adhaerens MHS-3</name>
    <dbReference type="NCBI Taxonomy" id="1280949"/>
    <lineage>
        <taxon>Bacteria</taxon>
        <taxon>Pseudomonadati</taxon>
        <taxon>Pseudomonadota</taxon>
        <taxon>Alphaproteobacteria</taxon>
        <taxon>Hyphomonadales</taxon>
        <taxon>Hyphomonadaceae</taxon>
        <taxon>Hyphomonas</taxon>
    </lineage>
</organism>
<name>A0A069DZV2_9PROT</name>
<evidence type="ECO:0000313" key="1">
    <source>
        <dbReference type="EMBL" id="KCZ82572.1"/>
    </source>
</evidence>
<dbReference type="PANTHER" id="PTHR30438:SF2">
    <property type="entry name" value="MEMBRANE PROTEIN"/>
    <property type="match status" value="1"/>
</dbReference>
<dbReference type="Gene3D" id="1.10.287.470">
    <property type="entry name" value="Helix hairpin bin"/>
    <property type="match status" value="2"/>
</dbReference>